<accession>A0A5M4AZB6</accession>
<dbReference type="AlphaFoldDB" id="A0A5M4AZB6"/>
<feature type="signal peptide" evidence="1">
    <location>
        <begin position="1"/>
        <end position="22"/>
    </location>
</feature>
<keyword evidence="3" id="KW-1185">Reference proteome</keyword>
<evidence type="ECO:0000256" key="1">
    <source>
        <dbReference type="SAM" id="SignalP"/>
    </source>
</evidence>
<organism evidence="2 3">
    <name type="scientific">Prolixibacter bellariivorans</name>
    <dbReference type="NCBI Taxonomy" id="314319"/>
    <lineage>
        <taxon>Bacteria</taxon>
        <taxon>Pseudomonadati</taxon>
        <taxon>Bacteroidota</taxon>
        <taxon>Bacteroidia</taxon>
        <taxon>Marinilabiliales</taxon>
        <taxon>Prolixibacteraceae</taxon>
        <taxon>Prolixibacter</taxon>
    </lineage>
</organism>
<feature type="chain" id="PRO_5024315052" evidence="1">
    <location>
        <begin position="23"/>
        <end position="280"/>
    </location>
</feature>
<dbReference type="EMBL" id="BLAX01000001">
    <property type="protein sequence ID" value="GET33240.1"/>
    <property type="molecule type" value="Genomic_DNA"/>
</dbReference>
<reference evidence="2 3" key="1">
    <citation type="submission" date="2019-10" db="EMBL/GenBank/DDBJ databases">
        <title>Prolixibacter strains distinguished by the presence of nitrate reductase genes were adept at nitrate-dependent anaerobic corrosion of metallic iron and carbon steel.</title>
        <authorList>
            <person name="Iino T."/>
            <person name="Shono N."/>
            <person name="Ito K."/>
            <person name="Nakamura R."/>
            <person name="Sueoka K."/>
            <person name="Harayama S."/>
            <person name="Ohkuma M."/>
        </authorList>
    </citation>
    <scope>NUCLEOTIDE SEQUENCE [LARGE SCALE GENOMIC DNA]</scope>
    <source>
        <strain evidence="2 3">JCM 13498</strain>
    </source>
</reference>
<sequence length="280" mass="32164">MRIMKKIKLLILMVCSVSMAWAQKPTVECVAFRQGFDNFPTPGKGTITLVSGKSIKGEFQQGLTVKMDRWQWHGDDGQLHQIKEKDVQRVVFSPDMKFVDKDIAIHVGISIGGKSSSDIQNKNLPFNIPQFDSFDREKYYKPLILERVVTSISKKGKQNSRLMVLVNNGFDSRYKVYVDLGQKTTSFGQGFNLFSLLFGGGETGNYYKSFWVLKKGAPQSIRIKQPAGIPFLFGAFRNKEFVDLFSDNPDFMACYPKSFKRKFKYTPEFFWVYDQKSKKQ</sequence>
<evidence type="ECO:0000313" key="3">
    <source>
        <dbReference type="Proteomes" id="UP000391834"/>
    </source>
</evidence>
<dbReference type="Proteomes" id="UP000391834">
    <property type="component" value="Unassembled WGS sequence"/>
</dbReference>
<name>A0A5M4AZB6_9BACT</name>
<protein>
    <submittedName>
        <fullName evidence="2">Uncharacterized protein</fullName>
    </submittedName>
</protein>
<proteinExistence type="predicted"/>
<gene>
    <name evidence="2" type="ORF">PbJCM13498_21030</name>
</gene>
<evidence type="ECO:0000313" key="2">
    <source>
        <dbReference type="EMBL" id="GET33240.1"/>
    </source>
</evidence>
<comment type="caution">
    <text evidence="2">The sequence shown here is derived from an EMBL/GenBank/DDBJ whole genome shotgun (WGS) entry which is preliminary data.</text>
</comment>
<keyword evidence="1" id="KW-0732">Signal</keyword>